<keyword evidence="2" id="KW-1185">Reference proteome</keyword>
<sequence>MKSIIDKVMHRNQKKRKSFSLKIEMQDAAALTDDTIANAMTELARMIKNGEVNLDTEGKVRYIIGNVVLESRMDIVTYIPAHS</sequence>
<reference evidence="1 2" key="1">
    <citation type="submission" date="2019-08" db="EMBL/GenBank/DDBJ databases">
        <authorList>
            <person name="Chen S.-C."/>
            <person name="Lai M.-C."/>
            <person name="You Y.-T."/>
        </authorList>
    </citation>
    <scope>NUCLEOTIDE SEQUENCE [LARGE SCALE GENOMIC DNA]</scope>
    <source>
        <strain evidence="1 2">P2F9704a</strain>
    </source>
</reference>
<proteinExistence type="predicted"/>
<dbReference type="AlphaFoldDB" id="A0ABD4TKV5"/>
<accession>A0ABD4TKV5</accession>
<gene>
    <name evidence="1" type="ORF">FTO68_10725</name>
</gene>
<evidence type="ECO:0000313" key="2">
    <source>
        <dbReference type="Proteomes" id="UP001524383"/>
    </source>
</evidence>
<protein>
    <recommendedName>
        <fullName evidence="3">DUF2922 domain-containing protein</fullName>
    </recommendedName>
</protein>
<dbReference type="Proteomes" id="UP001524383">
    <property type="component" value="Unassembled WGS sequence"/>
</dbReference>
<evidence type="ECO:0008006" key="3">
    <source>
        <dbReference type="Google" id="ProtNLM"/>
    </source>
</evidence>
<evidence type="ECO:0000313" key="1">
    <source>
        <dbReference type="EMBL" id="MCQ1539451.1"/>
    </source>
</evidence>
<dbReference type="EMBL" id="VOTZ01000031">
    <property type="protein sequence ID" value="MCQ1539451.1"/>
    <property type="molecule type" value="Genomic_DNA"/>
</dbReference>
<name>A0ABD4TKV5_9EURY</name>
<dbReference type="RefSeq" id="WP_255333418.1">
    <property type="nucleotide sequence ID" value="NZ_VOTZ01000031.1"/>
</dbReference>
<comment type="caution">
    <text evidence="1">The sequence shown here is derived from an EMBL/GenBank/DDBJ whole genome shotgun (WGS) entry which is preliminary data.</text>
</comment>
<organism evidence="1 2">
    <name type="scientific">Methanocalculus taiwanensis</name>
    <dbReference type="NCBI Taxonomy" id="106207"/>
    <lineage>
        <taxon>Archaea</taxon>
        <taxon>Methanobacteriati</taxon>
        <taxon>Methanobacteriota</taxon>
        <taxon>Stenosarchaea group</taxon>
        <taxon>Methanomicrobia</taxon>
        <taxon>Methanomicrobiales</taxon>
        <taxon>Methanocalculaceae</taxon>
        <taxon>Methanocalculus</taxon>
    </lineage>
</organism>